<evidence type="ECO:0000256" key="1">
    <source>
        <dbReference type="SAM" id="MobiDB-lite"/>
    </source>
</evidence>
<feature type="region of interest" description="Disordered" evidence="1">
    <location>
        <begin position="289"/>
        <end position="313"/>
    </location>
</feature>
<feature type="region of interest" description="Disordered" evidence="1">
    <location>
        <begin position="611"/>
        <end position="706"/>
    </location>
</feature>
<sequence>MLFTSHVTGSRSHPILSVTLNHSAASVTCFPFFHRNQSQRDALFVQTLIKYNAVITTNPSSHRHWSGLRAYQYKYRTSAGSRHNIAPLLHSQLHAFNYHGQPPSLGENTATACYYPRTSKMSQDPPAFNSRYRAMEAHLRQEGLLDQLDQLPRHEDMRFLDDESFRIEGITHTYPVVMEVGKSFGRNWATANGDIIQEQSGTLGMIKFWTKISGIILYAPPPFNTPGIDEGLATPMAPETLALIRFYLVQYMRRRNNKDQTLPFPDFEDLSNALRKALHWLRQKQQSLALPTRVGEGSRTTPSNSHQGGIQPAPLSALNMASHGFVEVGHAPLENSPPSSDIGTSNSFNSLFDSPVKATQQTSNGVAQLQVSLLENGSNSNAGNSTGKGIEFASAASLARKIRQTLLNQLPPIDEIDIQPLRQRGFVPLHIRLGVVDERPLRAWFKLTANKMVSPSFCVMFRGAKLLHQSLGNAWTKADFGELEDIVQAEPSKIRWPFSAAGTQEELKSLCKWYFILAAESELHGFTDKLFPMNDTMVDHLKKACRRIKATKDDDMVDFDDDDDDDDDEDDVSSFNDNPQTPSSSGRLSTAATLVDRASPDSFADFMSFRSTSPSWATPTTPVTPQTQPRLRRLPSEECSKTQNAVRKHPARAPTAPSEKRQTPRSPDVSSPIAPGRRAEKLRKQARNTRKSSSSKNSRIASLQAEWDREQARLQMSKAEQDASQMRLNEIHGEMMGLMGKERKN</sequence>
<evidence type="ECO:0000313" key="2">
    <source>
        <dbReference type="EMBL" id="KAH7087297.1"/>
    </source>
</evidence>
<gene>
    <name evidence="2" type="ORF">FB567DRAFT_343098</name>
</gene>
<accession>A0A8K0VY00</accession>
<evidence type="ECO:0000313" key="3">
    <source>
        <dbReference type="Proteomes" id="UP000813461"/>
    </source>
</evidence>
<protein>
    <submittedName>
        <fullName evidence="2">Uncharacterized protein</fullName>
    </submittedName>
</protein>
<feature type="region of interest" description="Disordered" evidence="1">
    <location>
        <begin position="555"/>
        <end position="591"/>
    </location>
</feature>
<dbReference type="Proteomes" id="UP000813461">
    <property type="component" value="Unassembled WGS sequence"/>
</dbReference>
<feature type="compositionally biased region" description="Polar residues" evidence="1">
    <location>
        <begin position="298"/>
        <end position="308"/>
    </location>
</feature>
<dbReference type="AlphaFoldDB" id="A0A8K0VY00"/>
<feature type="compositionally biased region" description="Polar residues" evidence="1">
    <location>
        <begin position="573"/>
        <end position="591"/>
    </location>
</feature>
<organism evidence="2 3">
    <name type="scientific">Paraphoma chrysanthemicola</name>
    <dbReference type="NCBI Taxonomy" id="798071"/>
    <lineage>
        <taxon>Eukaryota</taxon>
        <taxon>Fungi</taxon>
        <taxon>Dikarya</taxon>
        <taxon>Ascomycota</taxon>
        <taxon>Pezizomycotina</taxon>
        <taxon>Dothideomycetes</taxon>
        <taxon>Pleosporomycetidae</taxon>
        <taxon>Pleosporales</taxon>
        <taxon>Pleosporineae</taxon>
        <taxon>Phaeosphaeriaceae</taxon>
        <taxon>Paraphoma</taxon>
    </lineage>
</organism>
<feature type="compositionally biased region" description="Low complexity" evidence="1">
    <location>
        <begin position="611"/>
        <end position="629"/>
    </location>
</feature>
<feature type="compositionally biased region" description="Acidic residues" evidence="1">
    <location>
        <begin position="555"/>
        <end position="572"/>
    </location>
</feature>
<comment type="caution">
    <text evidence="2">The sequence shown here is derived from an EMBL/GenBank/DDBJ whole genome shotgun (WGS) entry which is preliminary data.</text>
</comment>
<name>A0A8K0VY00_9PLEO</name>
<dbReference type="OrthoDB" id="3688256at2759"/>
<reference evidence="2" key="1">
    <citation type="journal article" date="2021" name="Nat. Commun.">
        <title>Genetic determinants of endophytism in the Arabidopsis root mycobiome.</title>
        <authorList>
            <person name="Mesny F."/>
            <person name="Miyauchi S."/>
            <person name="Thiergart T."/>
            <person name="Pickel B."/>
            <person name="Atanasova L."/>
            <person name="Karlsson M."/>
            <person name="Huettel B."/>
            <person name="Barry K.W."/>
            <person name="Haridas S."/>
            <person name="Chen C."/>
            <person name="Bauer D."/>
            <person name="Andreopoulos W."/>
            <person name="Pangilinan J."/>
            <person name="LaButti K."/>
            <person name="Riley R."/>
            <person name="Lipzen A."/>
            <person name="Clum A."/>
            <person name="Drula E."/>
            <person name="Henrissat B."/>
            <person name="Kohler A."/>
            <person name="Grigoriev I.V."/>
            <person name="Martin F.M."/>
            <person name="Hacquard S."/>
        </authorList>
    </citation>
    <scope>NUCLEOTIDE SEQUENCE</scope>
    <source>
        <strain evidence="2">MPI-SDFR-AT-0120</strain>
    </source>
</reference>
<keyword evidence="3" id="KW-1185">Reference proteome</keyword>
<proteinExistence type="predicted"/>
<dbReference type="EMBL" id="JAGMVJ010000009">
    <property type="protein sequence ID" value="KAH7087297.1"/>
    <property type="molecule type" value="Genomic_DNA"/>
</dbReference>